<organism evidence="1 2">
    <name type="scientific">Sphingomonas corticis</name>
    <dbReference type="NCBI Taxonomy" id="2722791"/>
    <lineage>
        <taxon>Bacteria</taxon>
        <taxon>Pseudomonadati</taxon>
        <taxon>Pseudomonadota</taxon>
        <taxon>Alphaproteobacteria</taxon>
        <taxon>Sphingomonadales</taxon>
        <taxon>Sphingomonadaceae</taxon>
        <taxon>Sphingomonas</taxon>
    </lineage>
</organism>
<gene>
    <name evidence="1" type="ORF">HBH26_09335</name>
</gene>
<proteinExistence type="predicted"/>
<evidence type="ECO:0000313" key="1">
    <source>
        <dbReference type="EMBL" id="NJR78788.1"/>
    </source>
</evidence>
<sequence>MPGFDEVYAGLRAIMLEAAGDLTVARDLPGDLEVRTPVLDAKTRQPGWFGTVTLKKSYVAYHLIPLYDAPALTEGLSDALTKRRQGKTCFNFKVVDEALFAEVAMLTRRVRAAVA</sequence>
<comment type="caution">
    <text evidence="1">The sequence shown here is derived from an EMBL/GenBank/DDBJ whole genome shotgun (WGS) entry which is preliminary data.</text>
</comment>
<dbReference type="Proteomes" id="UP000732399">
    <property type="component" value="Unassembled WGS sequence"/>
</dbReference>
<reference evidence="1 2" key="1">
    <citation type="submission" date="2020-03" db="EMBL/GenBank/DDBJ databases">
        <authorList>
            <person name="Wang L."/>
            <person name="He N."/>
            <person name="Li Y."/>
            <person name="Fang Y."/>
            <person name="Zhang F."/>
        </authorList>
    </citation>
    <scope>NUCLEOTIDE SEQUENCE [LARGE SCALE GENOMIC DNA]</scope>
    <source>
        <strain evidence="1 2">36D10-4-7</strain>
    </source>
</reference>
<name>A0ABX1CPA8_9SPHN</name>
<protein>
    <recommendedName>
        <fullName evidence="3">DUF1801 domain-containing protein</fullName>
    </recommendedName>
</protein>
<dbReference type="EMBL" id="JAAVJH010000005">
    <property type="protein sequence ID" value="NJR78788.1"/>
    <property type="molecule type" value="Genomic_DNA"/>
</dbReference>
<accession>A0ABX1CPA8</accession>
<dbReference type="RefSeq" id="WP_168134336.1">
    <property type="nucleotide sequence ID" value="NZ_JAAVJH010000005.1"/>
</dbReference>
<evidence type="ECO:0000313" key="2">
    <source>
        <dbReference type="Proteomes" id="UP000732399"/>
    </source>
</evidence>
<evidence type="ECO:0008006" key="3">
    <source>
        <dbReference type="Google" id="ProtNLM"/>
    </source>
</evidence>
<keyword evidence="2" id="KW-1185">Reference proteome</keyword>